<dbReference type="InterPro" id="IPR038408">
    <property type="entry name" value="GNK2_sf"/>
</dbReference>
<feature type="chain" id="PRO_5032803539" description="non-specific serine/threonine protein kinase" evidence="20">
    <location>
        <begin position="27"/>
        <end position="635"/>
    </location>
</feature>
<evidence type="ECO:0000256" key="5">
    <source>
        <dbReference type="ARBA" id="ARBA00022679"/>
    </source>
</evidence>
<dbReference type="GO" id="GO:0005886">
    <property type="term" value="C:plasma membrane"/>
    <property type="evidence" value="ECO:0007669"/>
    <property type="project" value="TreeGrafter"/>
</dbReference>
<keyword evidence="14" id="KW-1015">Disulfide bond</keyword>
<evidence type="ECO:0000256" key="20">
    <source>
        <dbReference type="SAM" id="SignalP"/>
    </source>
</evidence>
<evidence type="ECO:0000259" key="22">
    <source>
        <dbReference type="PROSITE" id="PS51473"/>
    </source>
</evidence>
<sequence>MPPPLVLRLFLFLQISLLISTWTTNANEEPVFFQCSDKKYTSGSLNESGLLRLLEDLASSTSNSTQLRSARATRVGGYTIFGFAQCRPDASELACGSCLDTSVSMVLDSAGNGCNRSVSAAVFQNLCFLRYDNRNFTGEVGEKILGGASSILISSDPVAFANRIVDIVGEISLQAAVSTSRFMVGVNESNDAQKHKIYAMAWCTGDLMSTACFRCLQYGFNSFYTKNLGGRICLLSCYLRFEVYEFFNPSYAESPSSSMPAAGVGGSNTTGANTGEGKQGNTLTLSIIAIVEGASLIFMCASGVYLLRRQKKLSVTPMKHDDNEEEIRRDKSLLVDFSTLVIATDNFSKENKLGEGGFGAVYKGVLQDGQEIAVKKLSKTSGQGLEELKNEAAFVAKFQHRNLVRLLGCCLEKEEKMLVYEYLFNSSLDKLLFDPIRRTRLDWGTRYKIIEGIAQGLLYLHEDSRVKVIHCDLKASNILLDGNMNPKISDFGLAKLFANHEVQGSTSRIAGTYGYMAPEYALRGFFSTKSDVYSYGVLVLEIVTGRRNICLDDSMDSEDLLRFVWQNWILGQPLLTMDPTLGDRFIPEQALRCLQIGLLCIQEDPALRPSMASLVVMLSSYSFALSEPVKPTFLN</sequence>
<keyword evidence="15" id="KW-0675">Receptor</keyword>
<evidence type="ECO:0000256" key="6">
    <source>
        <dbReference type="ARBA" id="ARBA00022692"/>
    </source>
</evidence>
<evidence type="ECO:0000256" key="18">
    <source>
        <dbReference type="ARBA" id="ARBA00048679"/>
    </source>
</evidence>
<feature type="domain" description="Protein kinase" evidence="21">
    <location>
        <begin position="347"/>
        <end position="624"/>
    </location>
</feature>
<feature type="domain" description="Gnk2-homologous" evidence="22">
    <location>
        <begin position="142"/>
        <end position="246"/>
    </location>
</feature>
<dbReference type="FunFam" id="1.10.510.10:FF:000343">
    <property type="entry name" value="Cysteine-rich receptor-like protein kinase 28"/>
    <property type="match status" value="1"/>
</dbReference>
<dbReference type="PROSITE" id="PS00107">
    <property type="entry name" value="PROTEIN_KINASE_ATP"/>
    <property type="match status" value="1"/>
</dbReference>
<comment type="caution">
    <text evidence="23">The sequence shown here is derived from an EMBL/GenBank/DDBJ whole genome shotgun (WGS) entry which is preliminary data.</text>
</comment>
<keyword evidence="8" id="KW-0677">Repeat</keyword>
<dbReference type="InterPro" id="IPR001245">
    <property type="entry name" value="Ser-Thr/Tyr_kinase_cat_dom"/>
</dbReference>
<evidence type="ECO:0000256" key="2">
    <source>
        <dbReference type="ARBA" id="ARBA00012513"/>
    </source>
</evidence>
<dbReference type="PANTHER" id="PTHR27002:SF1040">
    <property type="entry name" value="OS07G0538400 PROTEIN"/>
    <property type="match status" value="1"/>
</dbReference>
<dbReference type="Gene3D" id="3.30.430.20">
    <property type="entry name" value="Gnk2 domain, C-X8-C-X2-C motif"/>
    <property type="match status" value="2"/>
</dbReference>
<dbReference type="InterPro" id="IPR011009">
    <property type="entry name" value="Kinase-like_dom_sf"/>
</dbReference>
<feature type="signal peptide" evidence="20">
    <location>
        <begin position="1"/>
        <end position="26"/>
    </location>
</feature>
<evidence type="ECO:0000256" key="12">
    <source>
        <dbReference type="ARBA" id="ARBA00022989"/>
    </source>
</evidence>
<dbReference type="PANTHER" id="PTHR27002">
    <property type="entry name" value="RECEPTOR-LIKE SERINE/THREONINE-PROTEIN KINASE SD1-8"/>
    <property type="match status" value="1"/>
</dbReference>
<evidence type="ECO:0000256" key="8">
    <source>
        <dbReference type="ARBA" id="ARBA00022737"/>
    </source>
</evidence>
<accession>A0A835R3E7</accession>
<dbReference type="PROSITE" id="PS51473">
    <property type="entry name" value="GNK2"/>
    <property type="match status" value="2"/>
</dbReference>
<dbReference type="PROSITE" id="PS50011">
    <property type="entry name" value="PROTEIN_KINASE_DOM"/>
    <property type="match status" value="1"/>
</dbReference>
<dbReference type="InterPro" id="IPR008271">
    <property type="entry name" value="Ser/Thr_kinase_AS"/>
</dbReference>
<keyword evidence="12" id="KW-1133">Transmembrane helix</keyword>
<evidence type="ECO:0000256" key="15">
    <source>
        <dbReference type="ARBA" id="ARBA00023170"/>
    </source>
</evidence>
<keyword evidence="24" id="KW-1185">Reference proteome</keyword>
<dbReference type="SMART" id="SM00220">
    <property type="entry name" value="S_TKc"/>
    <property type="match status" value="1"/>
</dbReference>
<dbReference type="SUPFAM" id="SSF56112">
    <property type="entry name" value="Protein kinase-like (PK-like)"/>
    <property type="match status" value="1"/>
</dbReference>
<evidence type="ECO:0000256" key="7">
    <source>
        <dbReference type="ARBA" id="ARBA00022729"/>
    </source>
</evidence>
<comment type="catalytic activity">
    <reaction evidence="17">
        <text>L-threonyl-[protein] + ATP = O-phospho-L-threonyl-[protein] + ADP + H(+)</text>
        <dbReference type="Rhea" id="RHEA:46608"/>
        <dbReference type="Rhea" id="RHEA-COMP:11060"/>
        <dbReference type="Rhea" id="RHEA-COMP:11605"/>
        <dbReference type="ChEBI" id="CHEBI:15378"/>
        <dbReference type="ChEBI" id="CHEBI:30013"/>
        <dbReference type="ChEBI" id="CHEBI:30616"/>
        <dbReference type="ChEBI" id="CHEBI:61977"/>
        <dbReference type="ChEBI" id="CHEBI:456216"/>
        <dbReference type="EC" id="2.7.11.1"/>
    </reaction>
</comment>
<gene>
    <name evidence="23" type="ORF">HPP92_010081</name>
</gene>
<evidence type="ECO:0000256" key="17">
    <source>
        <dbReference type="ARBA" id="ARBA00047899"/>
    </source>
</evidence>
<keyword evidence="13" id="KW-0472">Membrane</keyword>
<dbReference type="GO" id="GO:0004674">
    <property type="term" value="F:protein serine/threonine kinase activity"/>
    <property type="evidence" value="ECO:0007669"/>
    <property type="project" value="UniProtKB-KW"/>
</dbReference>
<keyword evidence="10" id="KW-0418">Kinase</keyword>
<keyword evidence="16" id="KW-0325">Glycoprotein</keyword>
<dbReference type="Gene3D" id="1.10.510.10">
    <property type="entry name" value="Transferase(Phosphotransferase) domain 1"/>
    <property type="match status" value="1"/>
</dbReference>
<keyword evidence="9 19" id="KW-0547">Nucleotide-binding</keyword>
<evidence type="ECO:0000256" key="3">
    <source>
        <dbReference type="ARBA" id="ARBA00022527"/>
    </source>
</evidence>
<evidence type="ECO:0000256" key="4">
    <source>
        <dbReference type="ARBA" id="ARBA00022553"/>
    </source>
</evidence>
<dbReference type="GO" id="GO:0005524">
    <property type="term" value="F:ATP binding"/>
    <property type="evidence" value="ECO:0007669"/>
    <property type="project" value="UniProtKB-UniRule"/>
</dbReference>
<evidence type="ECO:0000259" key="21">
    <source>
        <dbReference type="PROSITE" id="PS50011"/>
    </source>
</evidence>
<reference evidence="23 24" key="1">
    <citation type="journal article" date="2020" name="Nat. Food">
        <title>A phased Vanilla planifolia genome enables genetic improvement of flavour and production.</title>
        <authorList>
            <person name="Hasing T."/>
            <person name="Tang H."/>
            <person name="Brym M."/>
            <person name="Khazi F."/>
            <person name="Huang T."/>
            <person name="Chambers A.H."/>
        </authorList>
    </citation>
    <scope>NUCLEOTIDE SEQUENCE [LARGE SCALE GENOMIC DNA]</scope>
    <source>
        <tissue evidence="23">Leaf</tissue>
    </source>
</reference>
<dbReference type="CDD" id="cd14066">
    <property type="entry name" value="STKc_IRAK"/>
    <property type="match status" value="1"/>
</dbReference>
<dbReference type="InterPro" id="IPR002902">
    <property type="entry name" value="GNK2"/>
</dbReference>
<evidence type="ECO:0000256" key="13">
    <source>
        <dbReference type="ARBA" id="ARBA00023136"/>
    </source>
</evidence>
<proteinExistence type="predicted"/>
<evidence type="ECO:0000256" key="16">
    <source>
        <dbReference type="ARBA" id="ARBA00023180"/>
    </source>
</evidence>
<feature type="domain" description="Gnk2-homologous" evidence="22">
    <location>
        <begin position="28"/>
        <end position="136"/>
    </location>
</feature>
<dbReference type="Proteomes" id="UP000636800">
    <property type="component" value="Chromosome 5"/>
</dbReference>
<dbReference type="OrthoDB" id="1305878at2759"/>
<comment type="catalytic activity">
    <reaction evidence="18">
        <text>L-seryl-[protein] + ATP = O-phospho-L-seryl-[protein] + ADP + H(+)</text>
        <dbReference type="Rhea" id="RHEA:17989"/>
        <dbReference type="Rhea" id="RHEA-COMP:9863"/>
        <dbReference type="Rhea" id="RHEA-COMP:11604"/>
        <dbReference type="ChEBI" id="CHEBI:15378"/>
        <dbReference type="ChEBI" id="CHEBI:29999"/>
        <dbReference type="ChEBI" id="CHEBI:30616"/>
        <dbReference type="ChEBI" id="CHEBI:83421"/>
        <dbReference type="ChEBI" id="CHEBI:456216"/>
        <dbReference type="EC" id="2.7.11.1"/>
    </reaction>
</comment>
<organism evidence="23 24">
    <name type="scientific">Vanilla planifolia</name>
    <name type="common">Vanilla</name>
    <dbReference type="NCBI Taxonomy" id="51239"/>
    <lineage>
        <taxon>Eukaryota</taxon>
        <taxon>Viridiplantae</taxon>
        <taxon>Streptophyta</taxon>
        <taxon>Embryophyta</taxon>
        <taxon>Tracheophyta</taxon>
        <taxon>Spermatophyta</taxon>
        <taxon>Magnoliopsida</taxon>
        <taxon>Liliopsida</taxon>
        <taxon>Asparagales</taxon>
        <taxon>Orchidaceae</taxon>
        <taxon>Vanilloideae</taxon>
        <taxon>Vanilleae</taxon>
        <taxon>Vanilla</taxon>
    </lineage>
</organism>
<evidence type="ECO:0000256" key="11">
    <source>
        <dbReference type="ARBA" id="ARBA00022840"/>
    </source>
</evidence>
<dbReference type="Pfam" id="PF01657">
    <property type="entry name" value="Stress-antifung"/>
    <property type="match status" value="2"/>
</dbReference>
<keyword evidence="4" id="KW-0597">Phosphoprotein</keyword>
<evidence type="ECO:0000313" key="24">
    <source>
        <dbReference type="Proteomes" id="UP000636800"/>
    </source>
</evidence>
<dbReference type="PROSITE" id="PS00108">
    <property type="entry name" value="PROTEIN_KINASE_ST"/>
    <property type="match status" value="1"/>
</dbReference>
<evidence type="ECO:0000256" key="19">
    <source>
        <dbReference type="PROSITE-ProRule" id="PRU10141"/>
    </source>
</evidence>
<dbReference type="InterPro" id="IPR017441">
    <property type="entry name" value="Protein_kinase_ATP_BS"/>
</dbReference>
<keyword evidence="11 19" id="KW-0067">ATP-binding</keyword>
<evidence type="ECO:0000256" key="1">
    <source>
        <dbReference type="ARBA" id="ARBA00004167"/>
    </source>
</evidence>
<keyword evidence="6" id="KW-0812">Transmembrane</keyword>
<dbReference type="AlphaFoldDB" id="A0A835R3E7"/>
<keyword evidence="7 20" id="KW-0732">Signal</keyword>
<dbReference type="Gene3D" id="3.30.200.20">
    <property type="entry name" value="Phosphorylase Kinase, domain 1"/>
    <property type="match status" value="1"/>
</dbReference>
<keyword evidence="3" id="KW-0723">Serine/threonine-protein kinase</keyword>
<evidence type="ECO:0000256" key="10">
    <source>
        <dbReference type="ARBA" id="ARBA00022777"/>
    </source>
</evidence>
<keyword evidence="5" id="KW-0808">Transferase</keyword>
<dbReference type="InterPro" id="IPR000719">
    <property type="entry name" value="Prot_kinase_dom"/>
</dbReference>
<dbReference type="CDD" id="cd23509">
    <property type="entry name" value="Gnk2-like"/>
    <property type="match status" value="2"/>
</dbReference>
<evidence type="ECO:0000313" key="23">
    <source>
        <dbReference type="EMBL" id="KAG0479223.1"/>
    </source>
</evidence>
<name>A0A835R3E7_VANPL</name>
<evidence type="ECO:0000256" key="14">
    <source>
        <dbReference type="ARBA" id="ARBA00023157"/>
    </source>
</evidence>
<comment type="subcellular location">
    <subcellularLocation>
        <location evidence="1">Membrane</location>
        <topology evidence="1">Single-pass membrane protein</topology>
    </subcellularLocation>
</comment>
<evidence type="ECO:0000256" key="9">
    <source>
        <dbReference type="ARBA" id="ARBA00022741"/>
    </source>
</evidence>
<dbReference type="Pfam" id="PF07714">
    <property type="entry name" value="PK_Tyr_Ser-Thr"/>
    <property type="match status" value="1"/>
</dbReference>
<feature type="binding site" evidence="19">
    <location>
        <position position="376"/>
    </location>
    <ligand>
        <name>ATP</name>
        <dbReference type="ChEBI" id="CHEBI:30616"/>
    </ligand>
</feature>
<dbReference type="EC" id="2.7.11.1" evidence="2"/>
<dbReference type="FunFam" id="3.30.200.20:FF:000195">
    <property type="entry name" value="G-type lectin S-receptor-like serine/threonine-protein kinase"/>
    <property type="match status" value="1"/>
</dbReference>
<protein>
    <recommendedName>
        <fullName evidence="2">non-specific serine/threonine protein kinase</fullName>
        <ecNumber evidence="2">2.7.11.1</ecNumber>
    </recommendedName>
</protein>
<dbReference type="EMBL" id="JADCNL010000005">
    <property type="protein sequence ID" value="KAG0479223.1"/>
    <property type="molecule type" value="Genomic_DNA"/>
</dbReference>